<gene>
    <name evidence="1" type="ORF">GCM10023205_22350</name>
</gene>
<reference evidence="2" key="1">
    <citation type="journal article" date="2019" name="Int. J. Syst. Evol. Microbiol.">
        <title>The Global Catalogue of Microorganisms (GCM) 10K type strain sequencing project: providing services to taxonomists for standard genome sequencing and annotation.</title>
        <authorList>
            <consortium name="The Broad Institute Genomics Platform"/>
            <consortium name="The Broad Institute Genome Sequencing Center for Infectious Disease"/>
            <person name="Wu L."/>
            <person name="Ma J."/>
        </authorList>
    </citation>
    <scope>NUCLEOTIDE SEQUENCE [LARGE SCALE GENOMIC DNA]</scope>
    <source>
        <strain evidence="2">JCM 17986</strain>
    </source>
</reference>
<proteinExistence type="predicted"/>
<evidence type="ECO:0000313" key="1">
    <source>
        <dbReference type="EMBL" id="GAA4959043.1"/>
    </source>
</evidence>
<organism evidence="1 2">
    <name type="scientific">Yinghuangia aomiensis</name>
    <dbReference type="NCBI Taxonomy" id="676205"/>
    <lineage>
        <taxon>Bacteria</taxon>
        <taxon>Bacillati</taxon>
        <taxon>Actinomycetota</taxon>
        <taxon>Actinomycetes</taxon>
        <taxon>Kitasatosporales</taxon>
        <taxon>Streptomycetaceae</taxon>
        <taxon>Yinghuangia</taxon>
    </lineage>
</organism>
<dbReference type="Proteomes" id="UP001500466">
    <property type="component" value="Unassembled WGS sequence"/>
</dbReference>
<evidence type="ECO:0000313" key="2">
    <source>
        <dbReference type="Proteomes" id="UP001500466"/>
    </source>
</evidence>
<sequence length="67" mass="6843">MLREALGTPGPALADVVTDPNALSVPSHFTFGQVKGFALAAGKTVLAGGVGSMLDLARSNLRNIPRP</sequence>
<dbReference type="EMBL" id="BAABHS010000006">
    <property type="protein sequence ID" value="GAA4959043.1"/>
    <property type="molecule type" value="Genomic_DNA"/>
</dbReference>
<accession>A0ABP9H1D6</accession>
<protein>
    <submittedName>
        <fullName evidence="1">Uncharacterized protein</fullName>
    </submittedName>
</protein>
<name>A0ABP9H1D6_9ACTN</name>
<dbReference type="Gene3D" id="3.40.50.970">
    <property type="match status" value="1"/>
</dbReference>
<keyword evidence="2" id="KW-1185">Reference proteome</keyword>
<comment type="caution">
    <text evidence="1">The sequence shown here is derived from an EMBL/GenBank/DDBJ whole genome shotgun (WGS) entry which is preliminary data.</text>
</comment>